<organism evidence="5 6">
    <name type="scientific">Gracilibacillus xinjiangensis</name>
    <dbReference type="NCBI Taxonomy" id="1193282"/>
    <lineage>
        <taxon>Bacteria</taxon>
        <taxon>Bacillati</taxon>
        <taxon>Bacillota</taxon>
        <taxon>Bacilli</taxon>
        <taxon>Bacillales</taxon>
        <taxon>Bacillaceae</taxon>
        <taxon>Gracilibacillus</taxon>
    </lineage>
</organism>
<sequence>MIDPNIISYLEKLNQNKETWVKELEEEAEQHAVPVMDKVGIAFLLQMIRIKRPSKILEIGTAIGYSSLRMADTYKETSIVTIERDPEMYERASRNIVKNQKEAQIDVLFGDALQLEEQVSQKAPYDMIFIDAAKGQYQKFFMMYEKMLSQNGIIITDNVLFRGLVANHTETTKRMQKLAQKIDRYNQWLVSHNRYHTTIIPVGDGVAISVPIEHEEVSSKNE</sequence>
<feature type="binding site" evidence="4">
    <location>
        <position position="131"/>
    </location>
    <ligand>
        <name>S-adenosyl-L-methionine</name>
        <dbReference type="ChEBI" id="CHEBI:59789"/>
    </ligand>
</feature>
<evidence type="ECO:0000256" key="2">
    <source>
        <dbReference type="ARBA" id="ARBA00022679"/>
    </source>
</evidence>
<dbReference type="GO" id="GO:0008168">
    <property type="term" value="F:methyltransferase activity"/>
    <property type="evidence" value="ECO:0007669"/>
    <property type="project" value="UniProtKB-KW"/>
</dbReference>
<comment type="catalytic activity">
    <reaction evidence="4">
        <text>5-hydroxyuridine(34) in tRNA + S-adenosyl-L-methionine = 5-methoxyuridine(34) in tRNA + S-adenosyl-L-homocysteine + H(+)</text>
        <dbReference type="Rhea" id="RHEA:60524"/>
        <dbReference type="Rhea" id="RHEA-COMP:13381"/>
        <dbReference type="Rhea" id="RHEA-COMP:15591"/>
        <dbReference type="ChEBI" id="CHEBI:15378"/>
        <dbReference type="ChEBI" id="CHEBI:57856"/>
        <dbReference type="ChEBI" id="CHEBI:59789"/>
        <dbReference type="ChEBI" id="CHEBI:136877"/>
        <dbReference type="ChEBI" id="CHEBI:143860"/>
    </reaction>
</comment>
<evidence type="ECO:0000313" key="5">
    <source>
        <dbReference type="EMBL" id="MFC4404034.1"/>
    </source>
</evidence>
<dbReference type="Pfam" id="PF01596">
    <property type="entry name" value="Methyltransf_3"/>
    <property type="match status" value="1"/>
</dbReference>
<dbReference type="RefSeq" id="WP_390252576.1">
    <property type="nucleotide sequence ID" value="NZ_JBHSDT010000008.1"/>
</dbReference>
<feature type="binding site" evidence="4">
    <location>
        <position position="158"/>
    </location>
    <ligand>
        <name>Mg(2+)</name>
        <dbReference type="ChEBI" id="CHEBI:18420"/>
    </ligand>
</feature>
<dbReference type="PANTHER" id="PTHR10509">
    <property type="entry name" value="O-METHYLTRANSFERASE-RELATED"/>
    <property type="match status" value="1"/>
</dbReference>
<keyword evidence="3 4" id="KW-0949">S-adenosyl-L-methionine</keyword>
<comment type="caution">
    <text evidence="5">The sequence shown here is derived from an EMBL/GenBank/DDBJ whole genome shotgun (WGS) entry which is preliminary data.</text>
</comment>
<dbReference type="EC" id="2.1.1.-" evidence="4"/>
<dbReference type="InterPro" id="IPR043675">
    <property type="entry name" value="TrmR_methyltr"/>
</dbReference>
<evidence type="ECO:0000256" key="3">
    <source>
        <dbReference type="ARBA" id="ARBA00022691"/>
    </source>
</evidence>
<feature type="binding site" evidence="4">
    <location>
        <position position="131"/>
    </location>
    <ligand>
        <name>Mg(2+)</name>
        <dbReference type="ChEBI" id="CHEBI:18420"/>
    </ligand>
</feature>
<feature type="binding site" evidence="4">
    <location>
        <position position="83"/>
    </location>
    <ligand>
        <name>S-adenosyl-L-methionine</name>
        <dbReference type="ChEBI" id="CHEBI:59789"/>
    </ligand>
</feature>
<keyword evidence="6" id="KW-1185">Reference proteome</keyword>
<dbReference type="PANTHER" id="PTHR10509:SF14">
    <property type="entry name" value="CAFFEOYL-COA O-METHYLTRANSFERASE 3-RELATED"/>
    <property type="match status" value="1"/>
</dbReference>
<dbReference type="CDD" id="cd02440">
    <property type="entry name" value="AdoMet_MTases"/>
    <property type="match status" value="1"/>
</dbReference>
<keyword evidence="4" id="KW-0819">tRNA processing</keyword>
<dbReference type="InterPro" id="IPR050362">
    <property type="entry name" value="Cation-dep_OMT"/>
</dbReference>
<dbReference type="HAMAP" id="MF_02217">
    <property type="entry name" value="TrmR_methyltr"/>
    <property type="match status" value="1"/>
</dbReference>
<dbReference type="PROSITE" id="PS51682">
    <property type="entry name" value="SAM_OMT_I"/>
    <property type="match status" value="1"/>
</dbReference>
<keyword evidence="1 4" id="KW-0489">Methyltransferase</keyword>
<dbReference type="Proteomes" id="UP001595882">
    <property type="component" value="Unassembled WGS sequence"/>
</dbReference>
<feature type="binding site" evidence="4">
    <location>
        <position position="66"/>
    </location>
    <ligand>
        <name>S-adenosyl-L-methionine</name>
        <dbReference type="ChEBI" id="CHEBI:59789"/>
    </ligand>
</feature>
<feature type="binding site" evidence="4">
    <location>
        <begin position="111"/>
        <end position="112"/>
    </location>
    <ligand>
        <name>S-adenosyl-L-methionine</name>
        <dbReference type="ChEBI" id="CHEBI:59789"/>
    </ligand>
</feature>
<protein>
    <recommendedName>
        <fullName evidence="4">tRNA 5-hydroxyuridine methyltransferase</fullName>
        <ecNumber evidence="4">2.1.1.-</ecNumber>
    </recommendedName>
    <alternativeName>
        <fullName evidence="4">ho5U methyltransferase</fullName>
    </alternativeName>
</protein>
<keyword evidence="4" id="KW-0479">Metal-binding</keyword>
<dbReference type="EMBL" id="JBHSDT010000008">
    <property type="protein sequence ID" value="MFC4404034.1"/>
    <property type="molecule type" value="Genomic_DNA"/>
</dbReference>
<comment type="similarity">
    <text evidence="4">Belongs to the class I-like SAM-binding methyltransferase superfamily. Cation-dependent O-methyltransferase family.</text>
</comment>
<name>A0ABV8X186_9BACI</name>
<evidence type="ECO:0000256" key="1">
    <source>
        <dbReference type="ARBA" id="ARBA00022603"/>
    </source>
</evidence>
<keyword evidence="4" id="KW-0460">Magnesium</keyword>
<dbReference type="InterPro" id="IPR029063">
    <property type="entry name" value="SAM-dependent_MTases_sf"/>
</dbReference>
<keyword evidence="2 4" id="KW-0808">Transferase</keyword>
<dbReference type="Gene3D" id="3.40.50.150">
    <property type="entry name" value="Vaccinia Virus protein VP39"/>
    <property type="match status" value="1"/>
</dbReference>
<proteinExistence type="inferred from homology"/>
<evidence type="ECO:0000313" key="6">
    <source>
        <dbReference type="Proteomes" id="UP001595882"/>
    </source>
</evidence>
<feature type="binding site" evidence="4">
    <location>
        <position position="157"/>
    </location>
    <ligand>
        <name>Mg(2+)</name>
        <dbReference type="ChEBI" id="CHEBI:18420"/>
    </ligand>
</feature>
<evidence type="ECO:0000256" key="4">
    <source>
        <dbReference type="HAMAP-Rule" id="MF_02217"/>
    </source>
</evidence>
<feature type="binding site" evidence="4">
    <location>
        <position position="36"/>
    </location>
    <ligand>
        <name>S-adenosyl-L-methionine</name>
        <dbReference type="ChEBI" id="CHEBI:59789"/>
    </ligand>
</feature>
<dbReference type="InterPro" id="IPR002935">
    <property type="entry name" value="SAM_O-MeTrfase"/>
</dbReference>
<gene>
    <name evidence="4" type="primary">trmR</name>
    <name evidence="5" type="ORF">ACFOY7_13240</name>
</gene>
<accession>A0ABV8X186</accession>
<dbReference type="SUPFAM" id="SSF53335">
    <property type="entry name" value="S-adenosyl-L-methionine-dependent methyltransferases"/>
    <property type="match status" value="1"/>
</dbReference>
<reference evidence="6" key="1">
    <citation type="journal article" date="2019" name="Int. J. Syst. Evol. Microbiol.">
        <title>The Global Catalogue of Microorganisms (GCM) 10K type strain sequencing project: providing services to taxonomists for standard genome sequencing and annotation.</title>
        <authorList>
            <consortium name="The Broad Institute Genomics Platform"/>
            <consortium name="The Broad Institute Genome Sequencing Center for Infectious Disease"/>
            <person name="Wu L."/>
            <person name="Ma J."/>
        </authorList>
    </citation>
    <scope>NUCLEOTIDE SEQUENCE [LARGE SCALE GENOMIC DNA]</scope>
    <source>
        <strain evidence="6">CCUG 37865</strain>
    </source>
</reference>
<comment type="subunit">
    <text evidence="4">Homodimer.</text>
</comment>
<comment type="function">
    <text evidence="4">Catalyzes the methylation of 5-hydroxyuridine (ho5U) to form 5-methoxyuridine (mo5U) at position 34 in tRNAs.</text>
</comment>
<dbReference type="GO" id="GO:0032259">
    <property type="term" value="P:methylation"/>
    <property type="evidence" value="ECO:0007669"/>
    <property type="project" value="UniProtKB-KW"/>
</dbReference>